<reference evidence="1" key="1">
    <citation type="submission" date="2021-02" db="EMBL/GenBank/DDBJ databases">
        <authorList>
            <person name="Nowell W R."/>
        </authorList>
    </citation>
    <scope>NUCLEOTIDE SEQUENCE</scope>
</reference>
<dbReference type="Proteomes" id="UP000681722">
    <property type="component" value="Unassembled WGS sequence"/>
</dbReference>
<sequence>MVDNAYPPVDIQCCASSNYLVCLSNCSTSYSWSDTYVAYNALPCVDFSPTLGVTITSGSYIVNLTNTAAHFSIMFNNTNGWRTLTSVTAGGSGAPWQLECDIDIRLRPDNGLINTPPTANIISPIKIPVNVQETIQWSTFDADGDDIRCRWATGAECGGVCKSLSTYPAGTNLTSNCALNIKGTAVGTWYALAIMVEDFVNSTSFTALSSVPLQFLISVINASCLDPPDIIPLDQSCIGVKVGVNYTYIFYAISNCGSTVTISDIATQSFTGLRKIVPVTAINSTLYYIEVQWTPSASQTGSQTLSWAYNHHNTALHLLLKIERLQVPVQQNT</sequence>
<comment type="caution">
    <text evidence="1">The sequence shown here is derived from an EMBL/GenBank/DDBJ whole genome shotgun (WGS) entry which is preliminary data.</text>
</comment>
<gene>
    <name evidence="1" type="ORF">GPM918_LOCUS26340</name>
    <name evidence="2" type="ORF">SRO942_LOCUS26471</name>
</gene>
<dbReference type="EMBL" id="CAJOBC010016336">
    <property type="protein sequence ID" value="CAF4027529.1"/>
    <property type="molecule type" value="Genomic_DNA"/>
</dbReference>
<dbReference type="OrthoDB" id="10063988at2759"/>
<name>A0A815ABW9_9BILA</name>
<evidence type="ECO:0000313" key="1">
    <source>
        <dbReference type="EMBL" id="CAF1255393.1"/>
    </source>
</evidence>
<evidence type="ECO:0000313" key="3">
    <source>
        <dbReference type="Proteomes" id="UP000663829"/>
    </source>
</evidence>
<dbReference type="AlphaFoldDB" id="A0A815ABW9"/>
<proteinExistence type="predicted"/>
<dbReference type="Proteomes" id="UP000663829">
    <property type="component" value="Unassembled WGS sequence"/>
</dbReference>
<protein>
    <submittedName>
        <fullName evidence="1">Uncharacterized protein</fullName>
    </submittedName>
</protein>
<accession>A0A815ABW9</accession>
<dbReference type="EMBL" id="CAJNOQ010010571">
    <property type="protein sequence ID" value="CAF1255393.1"/>
    <property type="molecule type" value="Genomic_DNA"/>
</dbReference>
<evidence type="ECO:0000313" key="2">
    <source>
        <dbReference type="EMBL" id="CAF4027529.1"/>
    </source>
</evidence>
<organism evidence="1 3">
    <name type="scientific">Didymodactylos carnosus</name>
    <dbReference type="NCBI Taxonomy" id="1234261"/>
    <lineage>
        <taxon>Eukaryota</taxon>
        <taxon>Metazoa</taxon>
        <taxon>Spiralia</taxon>
        <taxon>Gnathifera</taxon>
        <taxon>Rotifera</taxon>
        <taxon>Eurotatoria</taxon>
        <taxon>Bdelloidea</taxon>
        <taxon>Philodinida</taxon>
        <taxon>Philodinidae</taxon>
        <taxon>Didymodactylos</taxon>
    </lineage>
</organism>
<keyword evidence="3" id="KW-1185">Reference proteome</keyword>